<sequence>MSEKESVVDEFTESPVMLNQGEINALKKAILYLKFDCEETSSLIYTGSELINSAFDKLVTGSRSADRERKFYNTRNTDVEEHVLKKINDQREFEGEVKAKTISEIEYFEDYIYPFKAE</sequence>
<dbReference type="EMBL" id="CP132921">
    <property type="protein sequence ID" value="WMW07018.1"/>
    <property type="molecule type" value="Genomic_DNA"/>
</dbReference>
<gene>
    <name evidence="1" type="ORF">RAH46_06690</name>
</gene>
<evidence type="ECO:0000313" key="1">
    <source>
        <dbReference type="EMBL" id="WMW07018.1"/>
    </source>
</evidence>
<protein>
    <submittedName>
        <fullName evidence="1">Uncharacterized protein</fullName>
    </submittedName>
</protein>
<accession>A0ABY9QSJ5</accession>
<proteinExistence type="predicted"/>
<evidence type="ECO:0000313" key="2">
    <source>
        <dbReference type="Proteomes" id="UP001183127"/>
    </source>
</evidence>
<keyword evidence="2" id="KW-1185">Reference proteome</keyword>
<dbReference type="GeneID" id="32807575"/>
<dbReference type="RefSeq" id="WP_044488453.1">
    <property type="nucleotide sequence ID" value="NZ_CP132921.1"/>
</dbReference>
<organism evidence="1 2">
    <name type="scientific">Pseudomonas entomophila</name>
    <dbReference type="NCBI Taxonomy" id="312306"/>
    <lineage>
        <taxon>Bacteria</taxon>
        <taxon>Pseudomonadati</taxon>
        <taxon>Pseudomonadota</taxon>
        <taxon>Gammaproteobacteria</taxon>
        <taxon>Pseudomonadales</taxon>
        <taxon>Pseudomonadaceae</taxon>
        <taxon>Pseudomonas</taxon>
    </lineage>
</organism>
<name>A0ABY9QSJ5_9PSED</name>
<dbReference type="Proteomes" id="UP001183127">
    <property type="component" value="Chromosome"/>
</dbReference>
<reference evidence="1 2" key="1">
    <citation type="submission" date="2023-08" db="EMBL/GenBank/DDBJ databases">
        <title>Complete Genome Sequence of Pseudomonas entomophila TVIN A01.</title>
        <authorList>
            <person name="Shelke T."/>
            <person name="Mahar N.S."/>
            <person name="Gupta I."/>
            <person name="Gupta V."/>
        </authorList>
    </citation>
    <scope>NUCLEOTIDE SEQUENCE [LARGE SCALE GENOMIC DNA]</scope>
    <source>
        <strain evidence="1 2">TVIN-A01</strain>
    </source>
</reference>